<dbReference type="InterPro" id="IPR036047">
    <property type="entry name" value="F-box-like_dom_sf"/>
</dbReference>
<dbReference type="Pfam" id="PF00646">
    <property type="entry name" value="F-box"/>
    <property type="match status" value="1"/>
</dbReference>
<proteinExistence type="predicted"/>
<dbReference type="PROSITE" id="PS50181">
    <property type="entry name" value="FBOX"/>
    <property type="match status" value="1"/>
</dbReference>
<reference evidence="2" key="1">
    <citation type="journal article" date="2020" name="Stud. Mycol.">
        <title>101 Dothideomycetes genomes: a test case for predicting lifestyles and emergence of pathogens.</title>
        <authorList>
            <person name="Haridas S."/>
            <person name="Albert R."/>
            <person name="Binder M."/>
            <person name="Bloem J."/>
            <person name="Labutti K."/>
            <person name="Salamov A."/>
            <person name="Andreopoulos B."/>
            <person name="Baker S."/>
            <person name="Barry K."/>
            <person name="Bills G."/>
            <person name="Bluhm B."/>
            <person name="Cannon C."/>
            <person name="Castanera R."/>
            <person name="Culley D."/>
            <person name="Daum C."/>
            <person name="Ezra D."/>
            <person name="Gonzalez J."/>
            <person name="Henrissat B."/>
            <person name="Kuo A."/>
            <person name="Liang C."/>
            <person name="Lipzen A."/>
            <person name="Lutzoni F."/>
            <person name="Magnuson J."/>
            <person name="Mondo S."/>
            <person name="Nolan M."/>
            <person name="Ohm R."/>
            <person name="Pangilinan J."/>
            <person name="Park H.-J."/>
            <person name="Ramirez L."/>
            <person name="Alfaro M."/>
            <person name="Sun H."/>
            <person name="Tritt A."/>
            <person name="Yoshinaga Y."/>
            <person name="Zwiers L.-H."/>
            <person name="Turgeon B."/>
            <person name="Goodwin S."/>
            <person name="Spatafora J."/>
            <person name="Crous P."/>
            <person name="Grigoriev I."/>
        </authorList>
    </citation>
    <scope>NUCLEOTIDE SEQUENCE</scope>
    <source>
        <strain evidence="2">CBS 207.26</strain>
    </source>
</reference>
<dbReference type="CDD" id="cd09917">
    <property type="entry name" value="F-box_SF"/>
    <property type="match status" value="1"/>
</dbReference>
<sequence length="309" mass="35409">MSLHIATLPPEIIEGVVQHLQLADLCMLRLTCKALAEKSSYYFGHTYCTQASTNLSLASIQRLDDRSRSPGAKYVTDFWLRWDEEAGRGLIWDRGASKAILPDLPVIQQMRDIILRFTNCRSFRIDTSDENDYTVSPRTDSIGCSDVVGFGFILIAETGLPLERFSVYCGGHGNCHGHFRLKTGMIHTEQIRRPTFKIALSNLKELSLWLLIDTDENPYIWPWDLIPLSAHLEKLEWNVTLRTYGKFFYFNPIRLSYLQELVIEGLCISTTNLTKFLLGCRDSLRSLRLFQHPAGSRLPKYLTIFAILR</sequence>
<evidence type="ECO:0000259" key="1">
    <source>
        <dbReference type="PROSITE" id="PS50181"/>
    </source>
</evidence>
<evidence type="ECO:0000313" key="2">
    <source>
        <dbReference type="EMBL" id="KAF2175955.1"/>
    </source>
</evidence>
<accession>A0A6A6DA18</accession>
<protein>
    <recommendedName>
        <fullName evidence="1">F-box domain-containing protein</fullName>
    </recommendedName>
</protein>
<gene>
    <name evidence="2" type="ORF">K469DRAFT_51442</name>
</gene>
<evidence type="ECO:0000313" key="3">
    <source>
        <dbReference type="Proteomes" id="UP000800200"/>
    </source>
</evidence>
<dbReference type="EMBL" id="ML994719">
    <property type="protein sequence ID" value="KAF2175955.1"/>
    <property type="molecule type" value="Genomic_DNA"/>
</dbReference>
<organism evidence="2 3">
    <name type="scientific">Zopfia rhizophila CBS 207.26</name>
    <dbReference type="NCBI Taxonomy" id="1314779"/>
    <lineage>
        <taxon>Eukaryota</taxon>
        <taxon>Fungi</taxon>
        <taxon>Dikarya</taxon>
        <taxon>Ascomycota</taxon>
        <taxon>Pezizomycotina</taxon>
        <taxon>Dothideomycetes</taxon>
        <taxon>Dothideomycetes incertae sedis</taxon>
        <taxon>Zopfiaceae</taxon>
        <taxon>Zopfia</taxon>
    </lineage>
</organism>
<dbReference type="SUPFAM" id="SSF81383">
    <property type="entry name" value="F-box domain"/>
    <property type="match status" value="1"/>
</dbReference>
<feature type="domain" description="F-box" evidence="1">
    <location>
        <begin position="2"/>
        <end position="45"/>
    </location>
</feature>
<dbReference type="Proteomes" id="UP000800200">
    <property type="component" value="Unassembled WGS sequence"/>
</dbReference>
<name>A0A6A6DA18_9PEZI</name>
<dbReference type="InterPro" id="IPR001810">
    <property type="entry name" value="F-box_dom"/>
</dbReference>
<keyword evidence="3" id="KW-1185">Reference proteome</keyword>
<dbReference type="OrthoDB" id="3754307at2759"/>
<dbReference type="AlphaFoldDB" id="A0A6A6DA18"/>